<gene>
    <name evidence="1" type="ORF">FOZ63_011614</name>
</gene>
<sequence length="59" mass="6726">SIRCHRARVCHNSWSRFLSDQCQNWSKCRGALRGDRPEAAAAGVLNSRVREPYHNSNNS</sequence>
<keyword evidence="2" id="KW-1185">Reference proteome</keyword>
<comment type="caution">
    <text evidence="1">The sequence shown here is derived from an EMBL/GenBank/DDBJ whole genome shotgun (WGS) entry which is preliminary data.</text>
</comment>
<organism evidence="1 2">
    <name type="scientific">Perkinsus olseni</name>
    <name type="common">Perkinsus atlanticus</name>
    <dbReference type="NCBI Taxonomy" id="32597"/>
    <lineage>
        <taxon>Eukaryota</taxon>
        <taxon>Sar</taxon>
        <taxon>Alveolata</taxon>
        <taxon>Perkinsozoa</taxon>
        <taxon>Perkinsea</taxon>
        <taxon>Perkinsida</taxon>
        <taxon>Perkinsidae</taxon>
        <taxon>Perkinsus</taxon>
    </lineage>
</organism>
<feature type="non-terminal residue" evidence="1">
    <location>
        <position position="59"/>
    </location>
</feature>
<reference evidence="1 2" key="1">
    <citation type="submission" date="2020-04" db="EMBL/GenBank/DDBJ databases">
        <title>Perkinsus olseni comparative genomics.</title>
        <authorList>
            <person name="Bogema D.R."/>
        </authorList>
    </citation>
    <scope>NUCLEOTIDE SEQUENCE [LARGE SCALE GENOMIC DNA]</scope>
    <source>
        <strain evidence="1 2">ATCC PRA-207</strain>
    </source>
</reference>
<dbReference type="AlphaFoldDB" id="A0A7J6NIY4"/>
<evidence type="ECO:0000313" key="2">
    <source>
        <dbReference type="Proteomes" id="UP000553632"/>
    </source>
</evidence>
<feature type="non-terminal residue" evidence="1">
    <location>
        <position position="1"/>
    </location>
</feature>
<evidence type="ECO:0000313" key="1">
    <source>
        <dbReference type="EMBL" id="KAF4683819.1"/>
    </source>
</evidence>
<proteinExistence type="predicted"/>
<dbReference type="Proteomes" id="UP000553632">
    <property type="component" value="Unassembled WGS sequence"/>
</dbReference>
<name>A0A7J6NIY4_PEROL</name>
<dbReference type="EMBL" id="JABANO010040579">
    <property type="protein sequence ID" value="KAF4683819.1"/>
    <property type="molecule type" value="Genomic_DNA"/>
</dbReference>
<accession>A0A7J6NIY4</accession>
<protein>
    <submittedName>
        <fullName evidence="1">Uncharacterized protein</fullName>
    </submittedName>
</protein>